<organism evidence="11 12">
    <name type="scientific">Musca domestica</name>
    <name type="common">House fly</name>
    <dbReference type="NCBI Taxonomy" id="7370"/>
    <lineage>
        <taxon>Eukaryota</taxon>
        <taxon>Metazoa</taxon>
        <taxon>Ecdysozoa</taxon>
        <taxon>Arthropoda</taxon>
        <taxon>Hexapoda</taxon>
        <taxon>Insecta</taxon>
        <taxon>Pterygota</taxon>
        <taxon>Neoptera</taxon>
        <taxon>Endopterygota</taxon>
        <taxon>Diptera</taxon>
        <taxon>Brachycera</taxon>
        <taxon>Muscomorpha</taxon>
        <taxon>Muscoidea</taxon>
        <taxon>Muscidae</taxon>
        <taxon>Musca</taxon>
    </lineage>
</organism>
<feature type="compositionally biased region" description="Acidic residues" evidence="8">
    <location>
        <begin position="205"/>
        <end position="215"/>
    </location>
</feature>
<feature type="domain" description="C2H2-type" evidence="9">
    <location>
        <begin position="639"/>
        <end position="666"/>
    </location>
</feature>
<dbReference type="Gene3D" id="3.30.160.60">
    <property type="entry name" value="Classic Zinc Finger"/>
    <property type="match status" value="6"/>
</dbReference>
<evidence type="ECO:0000256" key="2">
    <source>
        <dbReference type="ARBA" id="ARBA00022737"/>
    </source>
</evidence>
<evidence type="ECO:0000256" key="5">
    <source>
        <dbReference type="ARBA" id="ARBA00023242"/>
    </source>
</evidence>
<dbReference type="PANTHER" id="PTHR24388:SF104">
    <property type="entry name" value="AT-RICH BINDING PROTEIN-RELATED"/>
    <property type="match status" value="1"/>
</dbReference>
<proteinExistence type="inferred from homology"/>
<dbReference type="InterPro" id="IPR036236">
    <property type="entry name" value="Znf_C2H2_sf"/>
</dbReference>
<feature type="domain" description="C2H2-type" evidence="9">
    <location>
        <begin position="611"/>
        <end position="638"/>
    </location>
</feature>
<evidence type="ECO:0000259" key="9">
    <source>
        <dbReference type="PROSITE" id="PS50157"/>
    </source>
</evidence>
<feature type="domain" description="C2H2-type" evidence="9">
    <location>
        <begin position="583"/>
        <end position="610"/>
    </location>
</feature>
<feature type="compositionally biased region" description="Acidic residues" evidence="8">
    <location>
        <begin position="135"/>
        <end position="196"/>
    </location>
</feature>
<dbReference type="SMART" id="SM00355">
    <property type="entry name" value="ZnF_C2H2"/>
    <property type="match status" value="8"/>
</dbReference>
<dbReference type="Pfam" id="PF13912">
    <property type="entry name" value="zf-C2H2_6"/>
    <property type="match status" value="1"/>
</dbReference>
<feature type="domain" description="MADF" evidence="10">
    <location>
        <begin position="284"/>
        <end position="383"/>
    </location>
</feature>
<evidence type="ECO:0000256" key="3">
    <source>
        <dbReference type="ARBA" id="ARBA00022771"/>
    </source>
</evidence>
<keyword evidence="11" id="KW-1185">Reference proteome</keyword>
<protein>
    <submittedName>
        <fullName evidence="12">Uncharacterized protein LOC109612725 isoform X1</fullName>
    </submittedName>
</protein>
<keyword evidence="2" id="KW-0677">Repeat</keyword>
<reference evidence="12" key="1">
    <citation type="submission" date="2025-08" db="UniProtKB">
        <authorList>
            <consortium name="RefSeq"/>
        </authorList>
    </citation>
    <scope>IDENTIFICATION</scope>
    <source>
        <strain evidence="12">Aabys</strain>
        <tissue evidence="12">Whole body</tissue>
    </source>
</reference>
<feature type="domain" description="C2H2-type" evidence="9">
    <location>
        <begin position="498"/>
        <end position="526"/>
    </location>
</feature>
<dbReference type="PROSITE" id="PS50157">
    <property type="entry name" value="ZINC_FINGER_C2H2_2"/>
    <property type="match status" value="6"/>
</dbReference>
<keyword evidence="5" id="KW-0539">Nucleus</keyword>
<accession>A0ABM3VD58</accession>
<dbReference type="PANTHER" id="PTHR24388">
    <property type="entry name" value="ZINC FINGER PROTEIN"/>
    <property type="match status" value="1"/>
</dbReference>
<dbReference type="PROSITE" id="PS51029">
    <property type="entry name" value="MADF"/>
    <property type="match status" value="2"/>
</dbReference>
<dbReference type="Pfam" id="PF00096">
    <property type="entry name" value="zf-C2H2"/>
    <property type="match status" value="4"/>
</dbReference>
<gene>
    <name evidence="12" type="primary">LOC109612725</name>
</gene>
<sequence length="707" mass="83607">MDDVVKLEYLVCGEILAPISVNAKEQFFLKCLECDEYFTMLEEFIMHYQYCHNDKFKMTMHSPDTSNAQYQREVDIQYADECQEDRDIHEENDVEEVKDENEENYEAEYALVNESQDNIDEDFGEEEVHNFKDSEGEDGSGDDDNEIGDNEIDDNEVDEDAEIEMYDEENDKADDDDELLQDADDSQEEYDDEGSQDFDRIETSNNDDEDPLDNEIADRDNPDYRNKNHNIAASDSINHETSDSDTADSYSTHDEQTYTTTKEETKKARAVVSKFLESDKNWKAFLVAYQKVPQLWDPKLFPKRLNNDERNSHLKDIAKEIKSVLNIELDTMLVGLTIVRIRQHFRIRLNRFKTPEDRQDAIEKNIVPKWYFEALAFLEPSMEHLSIASFDSQRKHLKHEQILHIINIYKRFPNLWNTNLVENVCFNKRQEALEQMASVVRREMGLTIKENSLKKYLQSLHSHFTKEKAQVLDDKENKVVDLLYYYDMKFLKDHVGPFLCEFCDRKFKSPLCLKVHIYQTHHRNDPLKCPICSKEYEQIHPYVTHARRHMNDLQDECKECGKRFIRLADLRMHMRTHTGVKPYFCEVCGASFSKRYSLTEHSRRHQKKYKFFCDICSKGFYEKSHLTRHMTSHSNVRNYSCSICGKAFKTKRHSEIHESTHADVRNYPCPLCGKMFKNKIGVTQHLRTHRKHMETTLNPFEHQVQLF</sequence>
<evidence type="ECO:0000256" key="1">
    <source>
        <dbReference type="ARBA" id="ARBA00022723"/>
    </source>
</evidence>
<dbReference type="Pfam" id="PF10545">
    <property type="entry name" value="MADF_DNA_bdg"/>
    <property type="match status" value="2"/>
</dbReference>
<dbReference type="SUPFAM" id="SSF57667">
    <property type="entry name" value="beta-beta-alpha zinc fingers"/>
    <property type="match status" value="4"/>
</dbReference>
<dbReference type="InterPro" id="IPR050527">
    <property type="entry name" value="Snail/Krueppel_Znf"/>
</dbReference>
<evidence type="ECO:0000256" key="7">
    <source>
        <dbReference type="PROSITE-ProRule" id="PRU00042"/>
    </source>
</evidence>
<evidence type="ECO:0000256" key="8">
    <source>
        <dbReference type="SAM" id="MobiDB-lite"/>
    </source>
</evidence>
<evidence type="ECO:0000259" key="10">
    <source>
        <dbReference type="PROSITE" id="PS51029"/>
    </source>
</evidence>
<dbReference type="Proteomes" id="UP001652621">
    <property type="component" value="Unplaced"/>
</dbReference>
<feature type="region of interest" description="Disordered" evidence="8">
    <location>
        <begin position="130"/>
        <end position="259"/>
    </location>
</feature>
<evidence type="ECO:0000256" key="6">
    <source>
        <dbReference type="ARBA" id="ARBA00037948"/>
    </source>
</evidence>
<dbReference type="RefSeq" id="XP_058983730.1">
    <property type="nucleotide sequence ID" value="XM_059127747.1"/>
</dbReference>
<evidence type="ECO:0000313" key="12">
    <source>
        <dbReference type="RefSeq" id="XP_058983730.1"/>
    </source>
</evidence>
<feature type="domain" description="C2H2-type" evidence="9">
    <location>
        <begin position="667"/>
        <end position="694"/>
    </location>
</feature>
<comment type="similarity">
    <text evidence="6">Belongs to the snail C2H2-type zinc-finger protein family.</text>
</comment>
<dbReference type="InterPro" id="IPR013087">
    <property type="entry name" value="Znf_C2H2_type"/>
</dbReference>
<dbReference type="InterPro" id="IPR006578">
    <property type="entry name" value="MADF-dom"/>
</dbReference>
<name>A0ABM3VD58_MUSDO</name>
<dbReference type="PROSITE" id="PS00028">
    <property type="entry name" value="ZINC_FINGER_C2H2_1"/>
    <property type="match status" value="7"/>
</dbReference>
<dbReference type="SMART" id="SM00595">
    <property type="entry name" value="MADF"/>
    <property type="match status" value="2"/>
</dbReference>
<feature type="domain" description="MADF" evidence="10">
    <location>
        <begin position="404"/>
        <end position="496"/>
    </location>
</feature>
<evidence type="ECO:0000313" key="11">
    <source>
        <dbReference type="Proteomes" id="UP001652621"/>
    </source>
</evidence>
<keyword evidence="1" id="KW-0479">Metal-binding</keyword>
<keyword evidence="3 7" id="KW-0863">Zinc-finger</keyword>
<feature type="domain" description="C2H2-type" evidence="9">
    <location>
        <begin position="555"/>
        <end position="582"/>
    </location>
</feature>
<keyword evidence="4" id="KW-0862">Zinc</keyword>
<dbReference type="GeneID" id="109612725"/>
<feature type="compositionally biased region" description="Basic and acidic residues" evidence="8">
    <location>
        <begin position="216"/>
        <end position="226"/>
    </location>
</feature>
<evidence type="ECO:0000256" key="4">
    <source>
        <dbReference type="ARBA" id="ARBA00022833"/>
    </source>
</evidence>